<protein>
    <submittedName>
        <fullName evidence="1">Uncharacterized protein</fullName>
    </submittedName>
</protein>
<reference evidence="1" key="1">
    <citation type="submission" date="2022-07" db="EMBL/GenBank/DDBJ databases">
        <title>Draft genome sequence of Zalerion maritima ATCC 34329, a (micro)plastics degrading marine fungus.</title>
        <authorList>
            <person name="Paco A."/>
            <person name="Goncalves M.F.M."/>
            <person name="Rocha-Santos T.A.P."/>
            <person name="Alves A."/>
        </authorList>
    </citation>
    <scope>NUCLEOTIDE SEQUENCE</scope>
    <source>
        <strain evidence="1">ATCC 34329</strain>
    </source>
</reference>
<accession>A0AAD5WS88</accession>
<dbReference type="EMBL" id="JAKWBI020000216">
    <property type="protein sequence ID" value="KAJ2898817.1"/>
    <property type="molecule type" value="Genomic_DNA"/>
</dbReference>
<comment type="caution">
    <text evidence="1">The sequence shown here is derived from an EMBL/GenBank/DDBJ whole genome shotgun (WGS) entry which is preliminary data.</text>
</comment>
<evidence type="ECO:0000313" key="2">
    <source>
        <dbReference type="Proteomes" id="UP001201980"/>
    </source>
</evidence>
<gene>
    <name evidence="1" type="ORF">MKZ38_003637</name>
</gene>
<dbReference type="AlphaFoldDB" id="A0AAD5WS88"/>
<keyword evidence="2" id="KW-1185">Reference proteome</keyword>
<organism evidence="1 2">
    <name type="scientific">Zalerion maritima</name>
    <dbReference type="NCBI Taxonomy" id="339359"/>
    <lineage>
        <taxon>Eukaryota</taxon>
        <taxon>Fungi</taxon>
        <taxon>Dikarya</taxon>
        <taxon>Ascomycota</taxon>
        <taxon>Pezizomycotina</taxon>
        <taxon>Sordariomycetes</taxon>
        <taxon>Lulworthiomycetidae</taxon>
        <taxon>Lulworthiales</taxon>
        <taxon>Lulworthiaceae</taxon>
        <taxon>Zalerion</taxon>
    </lineage>
</organism>
<name>A0AAD5WS88_9PEZI</name>
<proteinExistence type="predicted"/>
<dbReference type="Proteomes" id="UP001201980">
    <property type="component" value="Unassembled WGS sequence"/>
</dbReference>
<sequence>MDLASMVTPIPDAVEFRLIKAETTEDGSLTAESKARVEALAQLFAALEGVKSLYYGQQIEDPSIVVFCAQSASDVPQLQLSCEEPGPWPTNNWLVPMNHNLEKVLAAPVMEMCTAFDCNKKYIGAVKTFVANIDNGGLAGYHAAAYGETTNPLTNEEGATPSKSANLILGWESMEAHKEAKAKPGNPIMANINLLREGRRSLAMGIEEAPFNSILKRITADVRWKSSSFISPSRKCESRHWSKGEKTSDD</sequence>
<evidence type="ECO:0000313" key="1">
    <source>
        <dbReference type="EMBL" id="KAJ2898817.1"/>
    </source>
</evidence>